<feature type="domain" description="HTH tetR-type" evidence="5">
    <location>
        <begin position="6"/>
        <end position="65"/>
    </location>
</feature>
<dbReference type="InterPro" id="IPR001647">
    <property type="entry name" value="HTH_TetR"/>
</dbReference>
<evidence type="ECO:0000313" key="7">
    <source>
        <dbReference type="Proteomes" id="UP000028302"/>
    </source>
</evidence>
<proteinExistence type="predicted"/>
<keyword evidence="1" id="KW-0805">Transcription regulation</keyword>
<dbReference type="Pfam" id="PF21597">
    <property type="entry name" value="TetR_C_43"/>
    <property type="match status" value="1"/>
</dbReference>
<dbReference type="AlphaFoldDB" id="A0A084IL62"/>
<dbReference type="InterPro" id="IPR050109">
    <property type="entry name" value="HTH-type_TetR-like_transc_reg"/>
</dbReference>
<evidence type="ECO:0000256" key="4">
    <source>
        <dbReference type="PROSITE-ProRule" id="PRU00335"/>
    </source>
</evidence>
<reference evidence="6 7" key="1">
    <citation type="submission" date="2013-03" db="EMBL/GenBank/DDBJ databases">
        <title>Salinisphaera hydrothermalis C41B8 Genome Sequencing.</title>
        <authorList>
            <person name="Li C."/>
            <person name="Lai Q."/>
            <person name="Shao Z."/>
        </authorList>
    </citation>
    <scope>NUCLEOTIDE SEQUENCE [LARGE SCALE GENOMIC DNA]</scope>
    <source>
        <strain evidence="6 7">C41B8</strain>
    </source>
</reference>
<dbReference type="GO" id="GO:0000976">
    <property type="term" value="F:transcription cis-regulatory region binding"/>
    <property type="evidence" value="ECO:0007669"/>
    <property type="project" value="TreeGrafter"/>
</dbReference>
<dbReference type="PANTHER" id="PTHR30055:SF234">
    <property type="entry name" value="HTH-TYPE TRANSCRIPTIONAL REGULATOR BETI"/>
    <property type="match status" value="1"/>
</dbReference>
<evidence type="ECO:0000259" key="5">
    <source>
        <dbReference type="PROSITE" id="PS50977"/>
    </source>
</evidence>
<dbReference type="SUPFAM" id="SSF46689">
    <property type="entry name" value="Homeodomain-like"/>
    <property type="match status" value="1"/>
</dbReference>
<protein>
    <submittedName>
        <fullName evidence="6">Putative transcriptional regulatory protein TetR family</fullName>
    </submittedName>
</protein>
<comment type="caution">
    <text evidence="6">The sequence shown here is derived from an EMBL/GenBank/DDBJ whole genome shotgun (WGS) entry which is preliminary data.</text>
</comment>
<dbReference type="EMBL" id="APNK01000012">
    <property type="protein sequence ID" value="KEZ77446.1"/>
    <property type="molecule type" value="Genomic_DNA"/>
</dbReference>
<gene>
    <name evidence="6" type="ORF">C41B8_09606</name>
</gene>
<dbReference type="STRING" id="1304275.C41B8_09606"/>
<keyword evidence="2 4" id="KW-0238">DNA-binding</keyword>
<feature type="DNA-binding region" description="H-T-H motif" evidence="4">
    <location>
        <begin position="28"/>
        <end position="47"/>
    </location>
</feature>
<dbReference type="InterPro" id="IPR036271">
    <property type="entry name" value="Tet_transcr_reg_TetR-rel_C_sf"/>
</dbReference>
<dbReference type="GO" id="GO:0003700">
    <property type="term" value="F:DNA-binding transcription factor activity"/>
    <property type="evidence" value="ECO:0007669"/>
    <property type="project" value="TreeGrafter"/>
</dbReference>
<organism evidence="6 7">
    <name type="scientific">Salinisphaera hydrothermalis (strain C41B8)</name>
    <dbReference type="NCBI Taxonomy" id="1304275"/>
    <lineage>
        <taxon>Bacteria</taxon>
        <taxon>Pseudomonadati</taxon>
        <taxon>Pseudomonadota</taxon>
        <taxon>Gammaproteobacteria</taxon>
        <taxon>Salinisphaerales</taxon>
        <taxon>Salinisphaeraceae</taxon>
        <taxon>Salinisphaera</taxon>
    </lineage>
</organism>
<evidence type="ECO:0000256" key="3">
    <source>
        <dbReference type="ARBA" id="ARBA00023163"/>
    </source>
</evidence>
<evidence type="ECO:0000256" key="2">
    <source>
        <dbReference type="ARBA" id="ARBA00023125"/>
    </source>
</evidence>
<name>A0A084IL62_SALHC</name>
<keyword evidence="3" id="KW-0804">Transcription</keyword>
<dbReference type="PATRIC" id="fig|1304275.5.peg.1957"/>
<dbReference type="Pfam" id="PF00440">
    <property type="entry name" value="TetR_N"/>
    <property type="match status" value="1"/>
</dbReference>
<dbReference type="InterPro" id="IPR009057">
    <property type="entry name" value="Homeodomain-like_sf"/>
</dbReference>
<evidence type="ECO:0000313" key="6">
    <source>
        <dbReference type="EMBL" id="KEZ77446.1"/>
    </source>
</evidence>
<sequence length="188" mass="20134">MRADARRNRERLLEAAATVFAEGGATASREAVAREAGVGIGTLYRHFPTREALYEAVYERAVLQLVELADTLAQRDAPTTALREWLAAFVSLVATKKGMAGALALTADRTKAISSHLTVRLTEALARLLDRAATAGRIRSDVGAEELLHAVVGMCLLQDQPGWQASVRRLTDLLVDGLCVDGQGAPKA</sequence>
<evidence type="ECO:0000256" key="1">
    <source>
        <dbReference type="ARBA" id="ARBA00023015"/>
    </source>
</evidence>
<dbReference type="RefSeq" id="WP_232226037.1">
    <property type="nucleotide sequence ID" value="NZ_APNK01000012.1"/>
</dbReference>
<dbReference type="SUPFAM" id="SSF48498">
    <property type="entry name" value="Tetracyclin repressor-like, C-terminal domain"/>
    <property type="match status" value="1"/>
</dbReference>
<dbReference type="PANTHER" id="PTHR30055">
    <property type="entry name" value="HTH-TYPE TRANSCRIPTIONAL REGULATOR RUTR"/>
    <property type="match status" value="1"/>
</dbReference>
<dbReference type="eggNOG" id="COG1309">
    <property type="taxonomic scope" value="Bacteria"/>
</dbReference>
<dbReference type="Gene3D" id="1.10.357.10">
    <property type="entry name" value="Tetracycline Repressor, domain 2"/>
    <property type="match status" value="1"/>
</dbReference>
<dbReference type="PRINTS" id="PR00455">
    <property type="entry name" value="HTHTETR"/>
</dbReference>
<keyword evidence="7" id="KW-1185">Reference proteome</keyword>
<dbReference type="Proteomes" id="UP000028302">
    <property type="component" value="Unassembled WGS sequence"/>
</dbReference>
<dbReference type="InterPro" id="IPR049445">
    <property type="entry name" value="TetR_SbtR-like_C"/>
</dbReference>
<accession>A0A084IL62</accession>
<dbReference type="PROSITE" id="PS50977">
    <property type="entry name" value="HTH_TETR_2"/>
    <property type="match status" value="1"/>
</dbReference>